<dbReference type="OrthoDB" id="9800188at2"/>
<dbReference type="AlphaFoldDB" id="A0A0R0DD75"/>
<dbReference type="RefSeq" id="WP_057638441.1">
    <property type="nucleotide sequence ID" value="NZ_LDJM01000029.1"/>
</dbReference>
<reference evidence="1 2" key="1">
    <citation type="submission" date="2015-05" db="EMBL/GenBank/DDBJ databases">
        <title>Genome sequencing and analysis of members of genus Stenotrophomonas.</title>
        <authorList>
            <person name="Patil P.P."/>
            <person name="Midha S."/>
            <person name="Patil P.B."/>
        </authorList>
    </citation>
    <scope>NUCLEOTIDE SEQUENCE [LARGE SCALE GENOMIC DNA]</scope>
    <source>
        <strain evidence="1 2">DSM 24757</strain>
    </source>
</reference>
<dbReference type="InterPro" id="IPR029069">
    <property type="entry name" value="HotDog_dom_sf"/>
</dbReference>
<comment type="caution">
    <text evidence="1">The sequence shown here is derived from an EMBL/GenBank/DDBJ whole genome shotgun (WGS) entry which is preliminary data.</text>
</comment>
<sequence length="146" mass="15760">MRIEREQLQQLVPHQGNMCLWDAVLAWDNESITLQAGNHTDPRHPLRLGDALHAVHLCEYGAQAMAVHGGLLADGQPSAAGMLVALRDVQLHCARIDDLDGPLLGRATLLAAGAGSQQYQFEIHHGQQLLAQGRAAVMLQLPNAQA</sequence>
<name>A0A0R0DD75_9GAMM</name>
<dbReference type="Proteomes" id="UP000050956">
    <property type="component" value="Unassembled WGS sequence"/>
</dbReference>
<dbReference type="Pfam" id="PF22817">
    <property type="entry name" value="ApeP-like"/>
    <property type="match status" value="1"/>
</dbReference>
<keyword evidence="1" id="KW-0808">Transferase</keyword>
<proteinExistence type="predicted"/>
<keyword evidence="2" id="KW-1185">Reference proteome</keyword>
<dbReference type="PATRIC" id="fig|336566.3.peg.1712"/>
<dbReference type="GO" id="GO:0016740">
    <property type="term" value="F:transferase activity"/>
    <property type="evidence" value="ECO:0007669"/>
    <property type="project" value="UniProtKB-KW"/>
</dbReference>
<dbReference type="InterPro" id="IPR016776">
    <property type="entry name" value="ApeP-like_dehydratase"/>
</dbReference>
<evidence type="ECO:0000313" key="1">
    <source>
        <dbReference type="EMBL" id="KRG75588.1"/>
    </source>
</evidence>
<organism evidence="1 2">
    <name type="scientific">Stenotrophomonas ginsengisoli</name>
    <dbReference type="NCBI Taxonomy" id="336566"/>
    <lineage>
        <taxon>Bacteria</taxon>
        <taxon>Pseudomonadati</taxon>
        <taxon>Pseudomonadota</taxon>
        <taxon>Gammaproteobacteria</taxon>
        <taxon>Lysobacterales</taxon>
        <taxon>Lysobacteraceae</taxon>
        <taxon>Stenotrophomonas</taxon>
    </lineage>
</organism>
<dbReference type="Gene3D" id="3.10.129.10">
    <property type="entry name" value="Hotdog Thioesterase"/>
    <property type="match status" value="1"/>
</dbReference>
<dbReference type="STRING" id="336566.ABB30_11445"/>
<dbReference type="EMBL" id="LDJM01000029">
    <property type="protein sequence ID" value="KRG75588.1"/>
    <property type="molecule type" value="Genomic_DNA"/>
</dbReference>
<gene>
    <name evidence="1" type="ORF">ABB30_11445</name>
</gene>
<dbReference type="SUPFAM" id="SSF54637">
    <property type="entry name" value="Thioesterase/thiol ester dehydrase-isomerase"/>
    <property type="match status" value="1"/>
</dbReference>
<accession>A0A0R0DD75</accession>
<protein>
    <submittedName>
        <fullName evidence="1">Phosphotransferase</fullName>
    </submittedName>
</protein>
<evidence type="ECO:0000313" key="2">
    <source>
        <dbReference type="Proteomes" id="UP000050956"/>
    </source>
</evidence>